<evidence type="ECO:0000259" key="2">
    <source>
        <dbReference type="Pfam" id="PF02481"/>
    </source>
</evidence>
<proteinExistence type="inferred from homology"/>
<protein>
    <submittedName>
        <fullName evidence="4">DNA processing protein</fullName>
    </submittedName>
</protein>
<dbReference type="InterPro" id="IPR057666">
    <property type="entry name" value="DrpA_SLOG"/>
</dbReference>
<dbReference type="EMBL" id="FQTW01000004">
    <property type="protein sequence ID" value="SHE71175.1"/>
    <property type="molecule type" value="Genomic_DNA"/>
</dbReference>
<dbReference type="InterPro" id="IPR010994">
    <property type="entry name" value="RuvA_2-like"/>
</dbReference>
<gene>
    <name evidence="4" type="ORF">SAMN05444278_104169</name>
</gene>
<evidence type="ECO:0000256" key="1">
    <source>
        <dbReference type="ARBA" id="ARBA00006525"/>
    </source>
</evidence>
<reference evidence="4 5" key="1">
    <citation type="submission" date="2016-11" db="EMBL/GenBank/DDBJ databases">
        <authorList>
            <person name="Jaros S."/>
            <person name="Januszkiewicz K."/>
            <person name="Wedrychowicz H."/>
        </authorList>
    </citation>
    <scope>NUCLEOTIDE SEQUENCE [LARGE SCALE GENOMIC DNA]</scope>
    <source>
        <strain evidence="4 5">DSM 25661</strain>
    </source>
</reference>
<comment type="similarity">
    <text evidence="1">Belongs to the DprA/Smf family.</text>
</comment>
<dbReference type="RefSeq" id="WP_073192875.1">
    <property type="nucleotide sequence ID" value="NZ_FQTW01000004.1"/>
</dbReference>
<evidence type="ECO:0000259" key="3">
    <source>
        <dbReference type="Pfam" id="PF17782"/>
    </source>
</evidence>
<dbReference type="Gene3D" id="1.10.10.10">
    <property type="entry name" value="Winged helix-like DNA-binding domain superfamily/Winged helix DNA-binding domain"/>
    <property type="match status" value="1"/>
</dbReference>
<feature type="domain" description="Smf/DprA SLOG" evidence="2">
    <location>
        <begin position="81"/>
        <end position="290"/>
    </location>
</feature>
<dbReference type="AlphaFoldDB" id="A0A1M4VQM9"/>
<dbReference type="InterPro" id="IPR003488">
    <property type="entry name" value="DprA"/>
</dbReference>
<dbReference type="PANTHER" id="PTHR43022">
    <property type="entry name" value="PROTEIN SMF"/>
    <property type="match status" value="1"/>
</dbReference>
<dbReference type="NCBIfam" id="TIGR00732">
    <property type="entry name" value="dprA"/>
    <property type="match status" value="1"/>
</dbReference>
<dbReference type="SUPFAM" id="SSF47781">
    <property type="entry name" value="RuvA domain 2-like"/>
    <property type="match status" value="1"/>
</dbReference>
<accession>A0A1M4VQM9</accession>
<dbReference type="Gene3D" id="3.40.50.450">
    <property type="match status" value="1"/>
</dbReference>
<name>A0A1M4VQM9_9FLAO</name>
<dbReference type="OrthoDB" id="9785707at2"/>
<dbReference type="Proteomes" id="UP000184462">
    <property type="component" value="Unassembled WGS sequence"/>
</dbReference>
<dbReference type="InterPro" id="IPR041614">
    <property type="entry name" value="DprA_WH"/>
</dbReference>
<dbReference type="STRING" id="1155689.SAMN05444278_104169"/>
<keyword evidence="5" id="KW-1185">Reference proteome</keyword>
<organism evidence="4 5">
    <name type="scientific">Psychroflexus salarius</name>
    <dbReference type="NCBI Taxonomy" id="1155689"/>
    <lineage>
        <taxon>Bacteria</taxon>
        <taxon>Pseudomonadati</taxon>
        <taxon>Bacteroidota</taxon>
        <taxon>Flavobacteriia</taxon>
        <taxon>Flavobacteriales</taxon>
        <taxon>Flavobacteriaceae</taxon>
        <taxon>Psychroflexus</taxon>
    </lineage>
</organism>
<evidence type="ECO:0000313" key="5">
    <source>
        <dbReference type="Proteomes" id="UP000184462"/>
    </source>
</evidence>
<sequence length="368" mass="41331">MNSEELQYLIALKQIPNVGDATAKKLIQHFGSAKAVFSANNTDLLAVNGFGQHKLKQFRDPSYLKLAEEEARFIEEEQIQVTYFKDKSYPQNLKHCIDGPIVLFQKGNIDLQKQHIISIVGTRQITSNGINFCEQLIETLAPLNPIIISGFAYGADICAHKKALDLNLQTVAVLAHGLNTLYPKAHKKYETNILKNGGFMTDFCSYQNFDRNNFLGRNRIIAGISEATIVIESAEKGGSLVTADIANSYNREVFAVPGRPTDKFSKGCNNLIKKQQAHVLTEPADVIYMLNWDLEEQKQVQQTELFVELTAEEETCIQALKKQSKAELDEICRLTQLPSYKIAPILLNLELKGLVRPLPGKLYEIINY</sequence>
<dbReference type="PANTHER" id="PTHR43022:SF1">
    <property type="entry name" value="PROTEIN SMF"/>
    <property type="match status" value="1"/>
</dbReference>
<feature type="domain" description="DprA winged helix" evidence="3">
    <location>
        <begin position="308"/>
        <end position="361"/>
    </location>
</feature>
<dbReference type="Pfam" id="PF17782">
    <property type="entry name" value="WHD_DprA"/>
    <property type="match status" value="1"/>
</dbReference>
<dbReference type="Pfam" id="PF02481">
    <property type="entry name" value="DNA_processg_A"/>
    <property type="match status" value="1"/>
</dbReference>
<dbReference type="GO" id="GO:0009294">
    <property type="term" value="P:DNA-mediated transformation"/>
    <property type="evidence" value="ECO:0007669"/>
    <property type="project" value="InterPro"/>
</dbReference>
<dbReference type="SUPFAM" id="SSF102405">
    <property type="entry name" value="MCP/YpsA-like"/>
    <property type="match status" value="1"/>
</dbReference>
<dbReference type="InterPro" id="IPR036388">
    <property type="entry name" value="WH-like_DNA-bd_sf"/>
</dbReference>
<evidence type="ECO:0000313" key="4">
    <source>
        <dbReference type="EMBL" id="SHE71175.1"/>
    </source>
</evidence>